<dbReference type="GO" id="GO:0003677">
    <property type="term" value="F:DNA binding"/>
    <property type="evidence" value="ECO:0007669"/>
    <property type="project" value="InterPro"/>
</dbReference>
<accession>G4TT42</accession>
<dbReference type="eggNOG" id="KOG3105">
    <property type="taxonomic scope" value="Eukaryota"/>
</dbReference>
<dbReference type="OrthoDB" id="2917041at2759"/>
<dbReference type="GO" id="GO:0005634">
    <property type="term" value="C:nucleus"/>
    <property type="evidence" value="ECO:0007669"/>
    <property type="project" value="TreeGrafter"/>
</dbReference>
<gene>
    <name evidence="4" type="ORF">PIIN_08436</name>
</gene>
<proteinExistence type="predicted"/>
<feature type="domain" description="HTH psq-type" evidence="3">
    <location>
        <begin position="33"/>
        <end position="75"/>
    </location>
</feature>
<dbReference type="OMA" id="CAADICK"/>
<dbReference type="AlphaFoldDB" id="G4TT42"/>
<feature type="region of interest" description="Disordered" evidence="1">
    <location>
        <begin position="643"/>
        <end position="667"/>
    </location>
</feature>
<dbReference type="HOGENOM" id="CLU_337100_0_0_1"/>
<dbReference type="EMBL" id="CAFZ01000318">
    <property type="protein sequence ID" value="CCA74483.1"/>
    <property type="molecule type" value="Genomic_DNA"/>
</dbReference>
<dbReference type="InParanoid" id="G4TT42"/>
<evidence type="ECO:0000256" key="1">
    <source>
        <dbReference type="SAM" id="MobiDB-lite"/>
    </source>
</evidence>
<dbReference type="STRING" id="1109443.G4TT42"/>
<evidence type="ECO:0000259" key="2">
    <source>
        <dbReference type="Pfam" id="PF03184"/>
    </source>
</evidence>
<comment type="caution">
    <text evidence="4">The sequence shown here is derived from an EMBL/GenBank/DDBJ whole genome shotgun (WGS) entry which is preliminary data.</text>
</comment>
<dbReference type="Gene3D" id="1.10.10.60">
    <property type="entry name" value="Homeodomain-like"/>
    <property type="match status" value="1"/>
</dbReference>
<evidence type="ECO:0000313" key="5">
    <source>
        <dbReference type="Proteomes" id="UP000007148"/>
    </source>
</evidence>
<evidence type="ECO:0000313" key="4">
    <source>
        <dbReference type="EMBL" id="CCA74483.1"/>
    </source>
</evidence>
<organism evidence="4 5">
    <name type="scientific">Serendipita indica (strain DSM 11827)</name>
    <name type="common">Root endophyte fungus</name>
    <name type="synonym">Piriformospora indica</name>
    <dbReference type="NCBI Taxonomy" id="1109443"/>
    <lineage>
        <taxon>Eukaryota</taxon>
        <taxon>Fungi</taxon>
        <taxon>Dikarya</taxon>
        <taxon>Basidiomycota</taxon>
        <taxon>Agaricomycotina</taxon>
        <taxon>Agaricomycetes</taxon>
        <taxon>Sebacinales</taxon>
        <taxon>Serendipitaceae</taxon>
        <taxon>Serendipita</taxon>
    </lineage>
</organism>
<dbReference type="SUPFAM" id="SSF46689">
    <property type="entry name" value="Homeodomain-like"/>
    <property type="match status" value="1"/>
</dbReference>
<dbReference type="InterPro" id="IPR007889">
    <property type="entry name" value="HTH_Psq"/>
</dbReference>
<sequence length="845" mass="95118">MPQVRRKAKPAQNLPAAACATVPKASRSRSYMPEDLQKAVEACKSSNPARISLQKAEEQFGVPKSTISDALRGKLPRTKAHESQQLLNCEEEAILAQLCKIRGYRGDPVGQDELRDLAAKICGTKPNVKWVYAFAGRNPGMSFKWAQRGESKRGNGLTKAAVASFFQDLKECTKDVTPENTWNCDEKGFQANGGLLRRRVLVAQDQKDVKIMGDESRKMVTILKCVSAAGGSISPFIIHEGAAIDLEWIRCNPCGAEYVSTYFIMIVAYQRSIAASPNGWTDSDAALRWLSDVFEPQTRPDTEGAKRLLILDGYVSHCTLEFVTCARNHQIIILCLPPHCTHRRQPLDVGVFGPLSKAWSRFVKESQESGYFVTKNTFLSIYSKARSEALVEKTIKSAFKRCGIHPLDESKITEEDTAPAENTSCLSSQPIPAFLPSYLMLEVISNREENEQDLQIISSPNSPTQNLPHPRPALATIPENIPRTQYVNLPKRPPKYASHKDKDAAIDKLFDTLDENATVIKGYHARLVVADDENGRLRAKIYGRKSKRLQVTRPSPATGRILTADKQFDELYRQDRKRAMKEVLKQMKPILNQISKTLTDAERKWAKEDDNHEKMEIKIAKGEMERAEKETAKLTRQIELAQSGLEKAEERRDHARTESAANRENKACSSWKQKLSGHLTCQASASQRFSVAQAAYNVLVAKRKDRLEKLADMEKQYEAAIAADKRAKEIEDERRLQEKARRAKLPQRPKDAASLWRDCFSALQIHRPPTKHDQEDVRLQFDTQPALHDNCFEVAHTLYPLGLLSDTESVPNGVEDDENIDPVLREFDFYGAASAQRRNQPQDGR</sequence>
<name>G4TT42_SERID</name>
<dbReference type="InterPro" id="IPR009057">
    <property type="entry name" value="Homeodomain-like_sf"/>
</dbReference>
<dbReference type="Pfam" id="PF05225">
    <property type="entry name" value="HTH_psq"/>
    <property type="match status" value="1"/>
</dbReference>
<feature type="compositionally biased region" description="Basic and acidic residues" evidence="1">
    <location>
        <begin position="646"/>
        <end position="666"/>
    </location>
</feature>
<reference evidence="4 5" key="1">
    <citation type="journal article" date="2011" name="PLoS Pathog.">
        <title>Endophytic Life Strategies Decoded by Genome and Transcriptome Analyses of the Mutualistic Root Symbiont Piriformospora indica.</title>
        <authorList>
            <person name="Zuccaro A."/>
            <person name="Lahrmann U."/>
            <person name="Guldener U."/>
            <person name="Langen G."/>
            <person name="Pfiffi S."/>
            <person name="Biedenkopf D."/>
            <person name="Wong P."/>
            <person name="Samans B."/>
            <person name="Grimm C."/>
            <person name="Basiewicz M."/>
            <person name="Murat C."/>
            <person name="Martin F."/>
            <person name="Kogel K.H."/>
        </authorList>
    </citation>
    <scope>NUCLEOTIDE SEQUENCE [LARGE SCALE GENOMIC DNA]</scope>
    <source>
        <strain evidence="4 5">DSM 11827</strain>
    </source>
</reference>
<dbReference type="Proteomes" id="UP000007148">
    <property type="component" value="Unassembled WGS sequence"/>
</dbReference>
<evidence type="ECO:0000259" key="3">
    <source>
        <dbReference type="Pfam" id="PF05225"/>
    </source>
</evidence>
<dbReference type="Pfam" id="PF03184">
    <property type="entry name" value="DDE_1"/>
    <property type="match status" value="1"/>
</dbReference>
<feature type="domain" description="DDE-1" evidence="2">
    <location>
        <begin position="217"/>
        <end position="399"/>
    </location>
</feature>
<dbReference type="InterPro" id="IPR050863">
    <property type="entry name" value="CenT-Element_Derived"/>
</dbReference>
<protein>
    <submittedName>
        <fullName evidence="4">Related to transposase</fullName>
    </submittedName>
</protein>
<dbReference type="InterPro" id="IPR004875">
    <property type="entry name" value="DDE_SF_endonuclease_dom"/>
</dbReference>
<dbReference type="PANTHER" id="PTHR19303:SF74">
    <property type="entry name" value="POGO TRANSPOSABLE ELEMENT WITH KRAB DOMAIN"/>
    <property type="match status" value="1"/>
</dbReference>
<dbReference type="PANTHER" id="PTHR19303">
    <property type="entry name" value="TRANSPOSON"/>
    <property type="match status" value="1"/>
</dbReference>
<keyword evidence="5" id="KW-1185">Reference proteome</keyword>